<gene>
    <name evidence="1" type="ORF">CwatDRAFT_3812</name>
</gene>
<reference evidence="1" key="1">
    <citation type="submission" date="2004-02" db="EMBL/GenBank/DDBJ databases">
        <authorList>
            <consortium name="DOE Joint Genome Institute"/>
        </authorList>
    </citation>
    <scope>NUCLEOTIDE SEQUENCE [LARGE SCALE GENOMIC DNA]</scope>
    <source>
        <strain evidence="1">WH 8501</strain>
    </source>
</reference>
<reference evidence="1" key="3">
    <citation type="submission" date="2016-12" db="EMBL/GenBank/DDBJ databases">
        <title>Annotation of the draft genome assembly of Crocosphaera watsonii WH 8501.</title>
        <authorList>
            <consortium name="US DOE Joint Genome Institute (JGI-ORNL)"/>
            <person name="Larimer F."/>
            <person name="Land M."/>
        </authorList>
    </citation>
    <scope>NUCLEOTIDE SEQUENCE</scope>
    <source>
        <strain evidence="1">WH 8501</strain>
    </source>
</reference>
<dbReference type="Pfam" id="PF01547">
    <property type="entry name" value="SBP_bac_1"/>
    <property type="match status" value="1"/>
</dbReference>
<accession>Q4C3T4</accession>
<dbReference type="PANTHER" id="PTHR43649:SF12">
    <property type="entry name" value="DIACETYLCHITOBIOSE BINDING PROTEIN DASA"/>
    <property type="match status" value="1"/>
</dbReference>
<dbReference type="Proteomes" id="UP000003922">
    <property type="component" value="Unassembled WGS sequence"/>
</dbReference>
<evidence type="ECO:0000313" key="1">
    <source>
        <dbReference type="EMBL" id="EAM50815.1"/>
    </source>
</evidence>
<dbReference type="CDD" id="cd13585">
    <property type="entry name" value="PBP2_TMBP_like"/>
    <property type="match status" value="1"/>
</dbReference>
<dbReference type="KEGG" id="cwa:CwatDRAFT_3812"/>
<dbReference type="SUPFAM" id="SSF53850">
    <property type="entry name" value="Periplasmic binding protein-like II"/>
    <property type="match status" value="1"/>
</dbReference>
<reference evidence="1" key="2">
    <citation type="submission" date="2005-06" db="EMBL/GenBank/DDBJ databases">
        <title>Sequencing of the draft genome and assembly of Crocosphaera watsonii WH 8501.</title>
        <authorList>
            <consortium name="US DOE Joint Genome Institute (JGI-PGF)"/>
            <person name="Copeland A."/>
            <person name="Lucas S."/>
            <person name="Lapidus A."/>
            <person name="Barry K."/>
            <person name="Detter C."/>
            <person name="Glavina T."/>
            <person name="Hammon N."/>
            <person name="Israni S."/>
            <person name="Pitluck S."/>
            <person name="Richardson P."/>
        </authorList>
    </citation>
    <scope>NUCLEOTIDE SEQUENCE [LARGE SCALE GENOMIC DNA]</scope>
    <source>
        <strain evidence="1">WH 8501</strain>
    </source>
</reference>
<organism evidence="1 2">
    <name type="scientific">Crocosphaera watsonii WH 8501</name>
    <dbReference type="NCBI Taxonomy" id="165597"/>
    <lineage>
        <taxon>Bacteria</taxon>
        <taxon>Bacillati</taxon>
        <taxon>Cyanobacteriota</taxon>
        <taxon>Cyanophyceae</taxon>
        <taxon>Oscillatoriophycideae</taxon>
        <taxon>Chroococcales</taxon>
        <taxon>Aphanothecaceae</taxon>
        <taxon>Crocosphaera</taxon>
    </lineage>
</organism>
<dbReference type="PROSITE" id="PS51257">
    <property type="entry name" value="PROKAR_LIPOPROTEIN"/>
    <property type="match status" value="1"/>
</dbReference>
<dbReference type="Gene3D" id="3.40.190.10">
    <property type="entry name" value="Periplasmic binding protein-like II"/>
    <property type="match status" value="1"/>
</dbReference>
<dbReference type="EMBL" id="AADV02000015">
    <property type="protein sequence ID" value="EAM50815.1"/>
    <property type="molecule type" value="Genomic_DNA"/>
</dbReference>
<dbReference type="RefSeq" id="WP_007305562.1">
    <property type="nucleotide sequence ID" value="NZ_AADV02000015.1"/>
</dbReference>
<dbReference type="InterPro" id="IPR006059">
    <property type="entry name" value="SBP"/>
</dbReference>
<dbReference type="PANTHER" id="PTHR43649">
    <property type="entry name" value="ARABINOSE-BINDING PROTEIN-RELATED"/>
    <property type="match status" value="1"/>
</dbReference>
<keyword evidence="2" id="KW-1185">Reference proteome</keyword>
<sequence>MDKLMDWSKWTLWGLLGLIISFLISCNGGQAPTTGQELEFWTMQLQPKFTPYFTELIEEFEQKHEGVKINWVDVPWSAMESKILTAVSANTSPDVVNLNPNFASKLASRNAWLNLGETDYISSEEKETYLTNIWEAGTVNNISFGFPWYLTTQITIYNQELLKQAGIETAPTTFIELREVAAKLKEKTGKYAMFFTFAPGDSGEVLESLVQMGVNLIDGEGKAAFNSPEGLEAFRYWVDLYQQELLPPEVLTQGHRHAIDLYQSGEIALLSTGAESFPVIIKNAPSIAEVSAASPQITGETGKRNVAVMNLVIPKSTKKPKEAIEFAKFVTNTENQLKFAKEASVLPSTIKAVETYINEQENSTDKTPLSQAIAVSAKQLKDAQVLVPPQDNINQLQKIIYENLQAAMLEQKTVEQALEDAADAWNSLNN</sequence>
<evidence type="ECO:0000313" key="2">
    <source>
        <dbReference type="Proteomes" id="UP000003922"/>
    </source>
</evidence>
<proteinExistence type="predicted"/>
<protein>
    <submittedName>
        <fullName evidence="1">Extracellular solute-binding protein, family 1</fullName>
    </submittedName>
</protein>
<dbReference type="InterPro" id="IPR050490">
    <property type="entry name" value="Bact_solute-bd_prot1"/>
</dbReference>
<dbReference type="AlphaFoldDB" id="Q4C3T4"/>
<comment type="caution">
    <text evidence="1">The sequence shown here is derived from an EMBL/GenBank/DDBJ whole genome shotgun (WGS) entry which is preliminary data.</text>
</comment>
<name>Q4C3T4_CROWT</name>
<dbReference type="OrthoDB" id="9769685at2"/>